<dbReference type="InterPro" id="IPR050131">
    <property type="entry name" value="Peptidase_S8_subtilisin-like"/>
</dbReference>
<dbReference type="Pfam" id="PF00082">
    <property type="entry name" value="Peptidase_S8"/>
    <property type="match status" value="1"/>
</dbReference>
<dbReference type="PRINTS" id="PR00723">
    <property type="entry name" value="SUBTILISIN"/>
</dbReference>
<dbReference type="InterPro" id="IPR037045">
    <property type="entry name" value="S8pro/Inhibitor_I9_sf"/>
</dbReference>
<dbReference type="PROSITE" id="PS00137">
    <property type="entry name" value="SUBTILASE_HIS"/>
    <property type="match status" value="1"/>
</dbReference>
<keyword evidence="3 5" id="KW-0378">Hydrolase</keyword>
<organism evidence="8 9">
    <name type="scientific">Luedemannella helvata</name>
    <dbReference type="NCBI Taxonomy" id="349315"/>
    <lineage>
        <taxon>Bacteria</taxon>
        <taxon>Bacillati</taxon>
        <taxon>Actinomycetota</taxon>
        <taxon>Actinomycetes</taxon>
        <taxon>Micromonosporales</taxon>
        <taxon>Micromonosporaceae</taxon>
        <taxon>Luedemannella</taxon>
    </lineage>
</organism>
<evidence type="ECO:0000313" key="9">
    <source>
        <dbReference type="Proteomes" id="UP001500655"/>
    </source>
</evidence>
<dbReference type="PROSITE" id="PS00136">
    <property type="entry name" value="SUBTILASE_ASP"/>
    <property type="match status" value="1"/>
</dbReference>
<dbReference type="Proteomes" id="UP001500655">
    <property type="component" value="Unassembled WGS sequence"/>
</dbReference>
<reference evidence="9" key="1">
    <citation type="journal article" date="2019" name="Int. J. Syst. Evol. Microbiol.">
        <title>The Global Catalogue of Microorganisms (GCM) 10K type strain sequencing project: providing services to taxonomists for standard genome sequencing and annotation.</title>
        <authorList>
            <consortium name="The Broad Institute Genomics Platform"/>
            <consortium name="The Broad Institute Genome Sequencing Center for Infectious Disease"/>
            <person name="Wu L."/>
            <person name="Ma J."/>
        </authorList>
    </citation>
    <scope>NUCLEOTIDE SEQUENCE [LARGE SCALE GENOMIC DNA]</scope>
    <source>
        <strain evidence="9">JCM 13249</strain>
    </source>
</reference>
<name>A0ABP4WPY4_9ACTN</name>
<dbReference type="CDD" id="cd04077">
    <property type="entry name" value="Peptidases_S8_PCSK9_ProteinaseK_like"/>
    <property type="match status" value="1"/>
</dbReference>
<dbReference type="InterPro" id="IPR015500">
    <property type="entry name" value="Peptidase_S8_subtilisin-rel"/>
</dbReference>
<comment type="caution">
    <text evidence="8">The sequence shown here is derived from an EMBL/GenBank/DDBJ whole genome shotgun (WGS) entry which is preliminary data.</text>
</comment>
<dbReference type="PANTHER" id="PTHR43806">
    <property type="entry name" value="PEPTIDASE S8"/>
    <property type="match status" value="1"/>
</dbReference>
<dbReference type="Gene3D" id="3.30.70.80">
    <property type="entry name" value="Peptidase S8 propeptide/proteinase inhibitor I9"/>
    <property type="match status" value="1"/>
</dbReference>
<feature type="active site" description="Charge relay system" evidence="5">
    <location>
        <position position="364"/>
    </location>
</feature>
<dbReference type="InterPro" id="IPR023827">
    <property type="entry name" value="Peptidase_S8_Asp-AS"/>
</dbReference>
<feature type="active site" description="Charge relay system" evidence="5">
    <location>
        <position position="212"/>
    </location>
</feature>
<dbReference type="InterPro" id="IPR000209">
    <property type="entry name" value="Peptidase_S8/S53_dom"/>
</dbReference>
<proteinExistence type="inferred from homology"/>
<evidence type="ECO:0000259" key="7">
    <source>
        <dbReference type="Pfam" id="PF00082"/>
    </source>
</evidence>
<dbReference type="InterPro" id="IPR023828">
    <property type="entry name" value="Peptidase_S8_Ser-AS"/>
</dbReference>
<dbReference type="SUPFAM" id="SSF52743">
    <property type="entry name" value="Subtilisin-like"/>
    <property type="match status" value="1"/>
</dbReference>
<keyword evidence="2 5" id="KW-0645">Protease</keyword>
<dbReference type="Gene3D" id="3.40.50.200">
    <property type="entry name" value="Peptidase S8/S53 domain"/>
    <property type="match status" value="1"/>
</dbReference>
<evidence type="ECO:0000256" key="4">
    <source>
        <dbReference type="ARBA" id="ARBA00022825"/>
    </source>
</evidence>
<evidence type="ECO:0000256" key="3">
    <source>
        <dbReference type="ARBA" id="ARBA00022801"/>
    </source>
</evidence>
<dbReference type="SUPFAM" id="SSF54897">
    <property type="entry name" value="Protease propeptides/inhibitors"/>
    <property type="match status" value="1"/>
</dbReference>
<dbReference type="InterPro" id="IPR034193">
    <property type="entry name" value="PCSK9_ProteinaseK-like"/>
</dbReference>
<dbReference type="EMBL" id="BAAALS010000013">
    <property type="protein sequence ID" value="GAA1756942.1"/>
    <property type="molecule type" value="Genomic_DNA"/>
</dbReference>
<sequence length="432" mass="43144">MVGTWGAAARRCVAGAYAIIIPLTTACTGPTWPTGEVVRGAGMAGGAFVVVLRETAATSDVGAAARRLTARFGGQVRQVYGTALRGFAFAGTAQVARRMAADPAVASVEADQPVQVRDIGWRVVQQAPPSWGLDRVDQRRLPLDGTYRYDRAGAGVHAYILDTGIRLDHVEFGGRAVHGLDVVASDPLGPTAAPSTPGASGAALSPADCNGHGTHVAGIIGGERFGLAKRITLVDVRVLDCAGAGSVARVIGAINWVSAHAVRPAVANLSLGGLISPALDRAVAGAVASGITYTVAAGNFGDDACRHSPGRVPAVLTVGATGPTDMVGGYSSRGPCVDLFAPGTAITSAWSGGPAEAASVSGTSAASPHVAGAAALLLGQHPLWTPAQVGAALAAGATRGAVWPGGDGSPDALLYVGGGAAGRTVERRSPRG</sequence>
<evidence type="ECO:0000256" key="5">
    <source>
        <dbReference type="PROSITE-ProRule" id="PRU01240"/>
    </source>
</evidence>
<keyword evidence="9" id="KW-1185">Reference proteome</keyword>
<dbReference type="InterPro" id="IPR036852">
    <property type="entry name" value="Peptidase_S8/S53_dom_sf"/>
</dbReference>
<feature type="domain" description="Peptidase S8/S53" evidence="7">
    <location>
        <begin position="159"/>
        <end position="399"/>
    </location>
</feature>
<gene>
    <name evidence="8" type="ORF">GCM10009681_30130</name>
</gene>
<comment type="similarity">
    <text evidence="1 5 6">Belongs to the peptidase S8 family.</text>
</comment>
<evidence type="ECO:0000256" key="2">
    <source>
        <dbReference type="ARBA" id="ARBA00022670"/>
    </source>
</evidence>
<feature type="active site" description="Charge relay system" evidence="5">
    <location>
        <position position="162"/>
    </location>
</feature>
<keyword evidence="4 5" id="KW-0720">Serine protease</keyword>
<evidence type="ECO:0000256" key="1">
    <source>
        <dbReference type="ARBA" id="ARBA00011073"/>
    </source>
</evidence>
<dbReference type="InterPro" id="IPR022398">
    <property type="entry name" value="Peptidase_S8_His-AS"/>
</dbReference>
<dbReference type="PROSITE" id="PS51892">
    <property type="entry name" value="SUBTILASE"/>
    <property type="match status" value="1"/>
</dbReference>
<dbReference type="PROSITE" id="PS00138">
    <property type="entry name" value="SUBTILASE_SER"/>
    <property type="match status" value="1"/>
</dbReference>
<evidence type="ECO:0000313" key="8">
    <source>
        <dbReference type="EMBL" id="GAA1756942.1"/>
    </source>
</evidence>
<dbReference type="PANTHER" id="PTHR43806:SF11">
    <property type="entry name" value="CEREVISIN-RELATED"/>
    <property type="match status" value="1"/>
</dbReference>
<evidence type="ECO:0000256" key="6">
    <source>
        <dbReference type="RuleBase" id="RU003355"/>
    </source>
</evidence>
<protein>
    <recommendedName>
        <fullName evidence="7">Peptidase S8/S53 domain-containing protein</fullName>
    </recommendedName>
</protein>
<accession>A0ABP4WPY4</accession>